<evidence type="ECO:0000313" key="2">
    <source>
        <dbReference type="WBParaSite" id="JU765_v2.g3875.t1"/>
    </source>
</evidence>
<organism evidence="1 2">
    <name type="scientific">Panagrolaimus sp. JU765</name>
    <dbReference type="NCBI Taxonomy" id="591449"/>
    <lineage>
        <taxon>Eukaryota</taxon>
        <taxon>Metazoa</taxon>
        <taxon>Ecdysozoa</taxon>
        <taxon>Nematoda</taxon>
        <taxon>Chromadorea</taxon>
        <taxon>Rhabditida</taxon>
        <taxon>Tylenchina</taxon>
        <taxon>Panagrolaimomorpha</taxon>
        <taxon>Panagrolaimoidea</taxon>
        <taxon>Panagrolaimidae</taxon>
        <taxon>Panagrolaimus</taxon>
    </lineage>
</organism>
<dbReference type="Proteomes" id="UP000887576">
    <property type="component" value="Unplaced"/>
</dbReference>
<sequence length="398" mass="44849">MRQWLFVLFGDPSYFQSKKCYKNCKSKSISEAVLHMSFSHRQWVFTCRIVAVCLIWYAASCSQSIINKLTLQLYPYPLTVTLSSLVNNAIYALPLARILNVKFQTVTTRYLLKIIFPIAFAKSVALASAFFGLWKVPVSYAQTVKATLPIFTVLISRIVLHERQSKRVYLSLVPIVLGVVTASASELSFNTAGLLASLFSTFINSCINVSIKKVFDDTGMHPISLLSLTSQLAAVILFPLWIFEDGYSLATKFLMSDPSDNERGHPDFYFVFLLFAAGLCSFFQNLCSFVLIHQLTTLSFAVSNAAKRVAVIVISLFIFKNPVTPLNCLGMLLSIVGMFIYNRVKHPNPDKLHRDDDGPPQLFKKHSSRLSLNHFTTSDSDYLQNVQDFTVFRIARDH</sequence>
<protein>
    <submittedName>
        <fullName evidence="2">Sugar phosphate transporter domain-containing protein</fullName>
    </submittedName>
</protein>
<dbReference type="WBParaSite" id="JU765_v2.g3875.t1">
    <property type="protein sequence ID" value="JU765_v2.g3875.t1"/>
    <property type="gene ID" value="JU765_v2.g3875"/>
</dbReference>
<proteinExistence type="predicted"/>
<reference evidence="2" key="1">
    <citation type="submission" date="2022-11" db="UniProtKB">
        <authorList>
            <consortium name="WormBaseParasite"/>
        </authorList>
    </citation>
    <scope>IDENTIFICATION</scope>
</reference>
<accession>A0AC34R6D9</accession>
<name>A0AC34R6D9_9BILA</name>
<evidence type="ECO:0000313" key="1">
    <source>
        <dbReference type="Proteomes" id="UP000887576"/>
    </source>
</evidence>